<dbReference type="EMBL" id="LAZR01000449">
    <property type="protein sequence ID" value="KKN68425.1"/>
    <property type="molecule type" value="Genomic_DNA"/>
</dbReference>
<evidence type="ECO:0000313" key="1">
    <source>
        <dbReference type="EMBL" id="KKN68425.1"/>
    </source>
</evidence>
<organism evidence="1">
    <name type="scientific">marine sediment metagenome</name>
    <dbReference type="NCBI Taxonomy" id="412755"/>
    <lineage>
        <taxon>unclassified sequences</taxon>
        <taxon>metagenomes</taxon>
        <taxon>ecological metagenomes</taxon>
    </lineage>
</organism>
<reference evidence="1" key="1">
    <citation type="journal article" date="2015" name="Nature">
        <title>Complex archaea that bridge the gap between prokaryotes and eukaryotes.</title>
        <authorList>
            <person name="Spang A."/>
            <person name="Saw J.H."/>
            <person name="Jorgensen S.L."/>
            <person name="Zaremba-Niedzwiedzka K."/>
            <person name="Martijn J."/>
            <person name="Lind A.E."/>
            <person name="van Eijk R."/>
            <person name="Schleper C."/>
            <person name="Guy L."/>
            <person name="Ettema T.J."/>
        </authorList>
    </citation>
    <scope>NUCLEOTIDE SEQUENCE</scope>
</reference>
<gene>
    <name evidence="1" type="ORF">LCGC14_0451530</name>
</gene>
<protein>
    <submittedName>
        <fullName evidence="1">Uncharacterized protein</fullName>
    </submittedName>
</protein>
<proteinExistence type="predicted"/>
<sequence length="222" mass="24859">MKRSYLLISMVVTALAVGWAIAGSAPAPATTPITWELDFEPLDVLRPIRIVLPGQTKATTFWYLRYRIFNDTGEDRQFIPSFDLCTNTGQLFNAKTAVPRVVFDKIKAHHNQPLLKNLAAMTGKILQGEDNAKDGVAIWPDFDAGAGRAVVFIGQLSGEQRVLKLPQPVEVTMVGDDGKERTITVREVVLHKTRQLTYEIPSEPAARFTTPTRLVDKRWIMR</sequence>
<accession>A0A0F9SHM7</accession>
<comment type="caution">
    <text evidence="1">The sequence shown here is derived from an EMBL/GenBank/DDBJ whole genome shotgun (WGS) entry which is preliminary data.</text>
</comment>
<name>A0A0F9SHM7_9ZZZZ</name>
<dbReference type="AlphaFoldDB" id="A0A0F9SHM7"/>